<feature type="transmembrane region" description="Helical" evidence="1">
    <location>
        <begin position="123"/>
        <end position="145"/>
    </location>
</feature>
<keyword evidence="2" id="KW-1185">Reference proteome</keyword>
<feature type="transmembrane region" description="Helical" evidence="1">
    <location>
        <begin position="320"/>
        <end position="341"/>
    </location>
</feature>
<reference evidence="2" key="1">
    <citation type="submission" date="2022-06" db="EMBL/GenBank/DDBJ databases">
        <authorList>
            <person name="Berger JAMES D."/>
            <person name="Berger JAMES D."/>
        </authorList>
    </citation>
    <scope>NUCLEOTIDE SEQUENCE [LARGE SCALE GENOMIC DNA]</scope>
</reference>
<dbReference type="WBParaSite" id="TREG1_68240.1">
    <property type="protein sequence ID" value="TREG1_68240.1"/>
    <property type="gene ID" value="TREG1_68240"/>
</dbReference>
<accession>A0AA85K846</accession>
<dbReference type="PANTHER" id="PTHR12740">
    <property type="entry name" value="JNK1/MAPK8-ASSOCIATED MEMBRANE PROTEIN"/>
    <property type="match status" value="1"/>
</dbReference>
<dbReference type="InterPro" id="IPR008485">
    <property type="entry name" value="JAMP"/>
</dbReference>
<reference evidence="3" key="2">
    <citation type="submission" date="2023-11" db="UniProtKB">
        <authorList>
            <consortium name="WormBaseParasite"/>
        </authorList>
    </citation>
    <scope>IDENTIFICATION</scope>
</reference>
<evidence type="ECO:0000313" key="3">
    <source>
        <dbReference type="WBParaSite" id="TREG1_68240.1"/>
    </source>
</evidence>
<dbReference type="GO" id="GO:0006986">
    <property type="term" value="P:response to unfolded protein"/>
    <property type="evidence" value="ECO:0007669"/>
    <property type="project" value="InterPro"/>
</dbReference>
<organism evidence="2 3">
    <name type="scientific">Trichobilharzia regenti</name>
    <name type="common">Nasal bird schistosome</name>
    <dbReference type="NCBI Taxonomy" id="157069"/>
    <lineage>
        <taxon>Eukaryota</taxon>
        <taxon>Metazoa</taxon>
        <taxon>Spiralia</taxon>
        <taxon>Lophotrochozoa</taxon>
        <taxon>Platyhelminthes</taxon>
        <taxon>Trematoda</taxon>
        <taxon>Digenea</taxon>
        <taxon>Strigeidida</taxon>
        <taxon>Schistosomatoidea</taxon>
        <taxon>Schistosomatidae</taxon>
        <taxon>Trichobilharzia</taxon>
    </lineage>
</organism>
<dbReference type="AlphaFoldDB" id="A0AA85K846"/>
<protein>
    <recommendedName>
        <fullName evidence="4">JNK1/MAPK8-associated membrane protein</fullName>
    </recommendedName>
</protein>
<sequence length="390" mass="44234">MNPVDTKEKFKLLLQCTGRFCGRISNSSTCTACFWGSRVSSGSSQQYGFCEKCLTPLSIHGWLYLGFLAILPVLFLSLTLPTTGSQNQIFTKKPEKNVVAKSQENMHGLPTRSVEHKTCNKKAWILFLLCIFVHTCASLITVILYPPFGSLSLYHCGVEKVEDFYAPLLAAPGCSSEVNFPLTSLPIVYYSISAFICLLTYPLLFMVAFRDCTWLKHLYYALYAYPVICIFVLVFGGVLYFVFPYFLLFVSLLDSLYRFPLVFDYSIVHPDAIIRPVCNPLILVKDIIRSPGQYFLFILINLLSTGYALLSFFEAFNWCLLLALLPVTFYILTLPLSHPFLHHDCESTLSRMCNITFKQHNIPTSSSSKHPVSNLTSRTNLFRTFRNTSD</sequence>
<dbReference type="Proteomes" id="UP000050795">
    <property type="component" value="Unassembled WGS sequence"/>
</dbReference>
<feature type="transmembrane region" description="Helical" evidence="1">
    <location>
        <begin position="187"/>
        <end position="209"/>
    </location>
</feature>
<keyword evidence="1" id="KW-0472">Membrane</keyword>
<dbReference type="PANTHER" id="PTHR12740:SF4">
    <property type="entry name" value="JNK1_MAPK8-ASSOCIATED MEMBRANE PROTEIN"/>
    <property type="match status" value="1"/>
</dbReference>
<evidence type="ECO:0000313" key="2">
    <source>
        <dbReference type="Proteomes" id="UP000050795"/>
    </source>
</evidence>
<name>A0AA85K846_TRIRE</name>
<feature type="transmembrane region" description="Helical" evidence="1">
    <location>
        <begin position="62"/>
        <end position="83"/>
    </location>
</feature>
<dbReference type="GO" id="GO:0036503">
    <property type="term" value="P:ERAD pathway"/>
    <property type="evidence" value="ECO:0007669"/>
    <property type="project" value="TreeGrafter"/>
</dbReference>
<evidence type="ECO:0008006" key="4">
    <source>
        <dbReference type="Google" id="ProtNLM"/>
    </source>
</evidence>
<dbReference type="GO" id="GO:0016020">
    <property type="term" value="C:membrane"/>
    <property type="evidence" value="ECO:0007669"/>
    <property type="project" value="InterPro"/>
</dbReference>
<proteinExistence type="predicted"/>
<feature type="transmembrane region" description="Helical" evidence="1">
    <location>
        <begin position="221"/>
        <end position="247"/>
    </location>
</feature>
<evidence type="ECO:0000256" key="1">
    <source>
        <dbReference type="SAM" id="Phobius"/>
    </source>
</evidence>
<dbReference type="Pfam" id="PF05571">
    <property type="entry name" value="JAMP"/>
    <property type="match status" value="1"/>
</dbReference>
<keyword evidence="1" id="KW-1133">Transmembrane helix</keyword>
<feature type="transmembrane region" description="Helical" evidence="1">
    <location>
        <begin position="294"/>
        <end position="313"/>
    </location>
</feature>
<keyword evidence="1" id="KW-0812">Transmembrane</keyword>
<dbReference type="GO" id="GO:0031625">
    <property type="term" value="F:ubiquitin protein ligase binding"/>
    <property type="evidence" value="ECO:0007669"/>
    <property type="project" value="TreeGrafter"/>
</dbReference>